<evidence type="ECO:0008006" key="3">
    <source>
        <dbReference type="Google" id="ProtNLM"/>
    </source>
</evidence>
<protein>
    <recommendedName>
        <fullName evidence="3">DUF177 domain-containing protein</fullName>
    </recommendedName>
</protein>
<keyword evidence="2" id="KW-1185">Reference proteome</keyword>
<dbReference type="Pfam" id="PF02620">
    <property type="entry name" value="YceD"/>
    <property type="match status" value="1"/>
</dbReference>
<organism evidence="1 2">
    <name type="scientific">Siminovitchia thermophila</name>
    <dbReference type="NCBI Taxonomy" id="1245522"/>
    <lineage>
        <taxon>Bacteria</taxon>
        <taxon>Bacillati</taxon>
        <taxon>Bacillota</taxon>
        <taxon>Bacilli</taxon>
        <taxon>Bacillales</taxon>
        <taxon>Bacillaceae</taxon>
        <taxon>Siminovitchia</taxon>
    </lineage>
</organism>
<accession>A0ABS2R845</accession>
<comment type="caution">
    <text evidence="1">The sequence shown here is derived from an EMBL/GenBank/DDBJ whole genome shotgun (WGS) entry which is preliminary data.</text>
</comment>
<dbReference type="Proteomes" id="UP000823485">
    <property type="component" value="Unassembled WGS sequence"/>
</dbReference>
<dbReference type="RefSeq" id="WP_077111829.1">
    <property type="nucleotide sequence ID" value="NZ_JAFBFH010000016.1"/>
</dbReference>
<name>A0ABS2R845_9BACI</name>
<dbReference type="EMBL" id="JAFBFH010000016">
    <property type="protein sequence ID" value="MBM7715560.1"/>
    <property type="molecule type" value="Genomic_DNA"/>
</dbReference>
<evidence type="ECO:0000313" key="1">
    <source>
        <dbReference type="EMBL" id="MBM7715560.1"/>
    </source>
</evidence>
<gene>
    <name evidence="1" type="ORF">JOC94_002549</name>
</gene>
<evidence type="ECO:0000313" key="2">
    <source>
        <dbReference type="Proteomes" id="UP000823485"/>
    </source>
</evidence>
<reference evidence="1 2" key="1">
    <citation type="submission" date="2021-01" db="EMBL/GenBank/DDBJ databases">
        <title>Genomic Encyclopedia of Type Strains, Phase IV (KMG-IV): sequencing the most valuable type-strain genomes for metagenomic binning, comparative biology and taxonomic classification.</title>
        <authorList>
            <person name="Goeker M."/>
        </authorList>
    </citation>
    <scope>NUCLEOTIDE SEQUENCE [LARGE SCALE GENOMIC DNA]</scope>
    <source>
        <strain evidence="1 2">DSM 105453</strain>
    </source>
</reference>
<dbReference type="InterPro" id="IPR003772">
    <property type="entry name" value="YceD"/>
</dbReference>
<sequence length="182" mass="20611">MKWTVAELHKYQHDVMELDETINVNKVLQKENPDIRDISPVHVKGTADIDARKVTFHLVITGTFILPCSRTLADARYPFRISSAETFLLNPALYNDEAEMAHVVEGGVVDLMPVIYELLLLEVPMQVFSEEAQTNTELPAGKGWEVLTEEQLAKAREQEKEKVDPRLAGLAKLLEKNKDTQK</sequence>
<proteinExistence type="predicted"/>